<feature type="transmembrane region" description="Helical" evidence="5">
    <location>
        <begin position="364"/>
        <end position="396"/>
    </location>
</feature>
<evidence type="ECO:0000259" key="6">
    <source>
        <dbReference type="PROSITE" id="PS50801"/>
    </source>
</evidence>
<evidence type="ECO:0000256" key="1">
    <source>
        <dbReference type="ARBA" id="ARBA00004141"/>
    </source>
</evidence>
<dbReference type="Pfam" id="PF00916">
    <property type="entry name" value="Sulfate_transp"/>
    <property type="match status" value="1"/>
</dbReference>
<reference evidence="7 8" key="1">
    <citation type="submission" date="2016-10" db="EMBL/GenBank/DDBJ databases">
        <authorList>
            <person name="de Groot N.N."/>
        </authorList>
    </citation>
    <scope>NUCLEOTIDE SEQUENCE [LARGE SCALE GENOMIC DNA]</scope>
    <source>
        <strain evidence="7 8">DSM 527</strain>
    </source>
</reference>
<dbReference type="SUPFAM" id="SSF52091">
    <property type="entry name" value="SpoIIaa-like"/>
    <property type="match status" value="1"/>
</dbReference>
<evidence type="ECO:0000256" key="2">
    <source>
        <dbReference type="ARBA" id="ARBA00022692"/>
    </source>
</evidence>
<dbReference type="Gene3D" id="3.30.750.24">
    <property type="entry name" value="STAS domain"/>
    <property type="match status" value="1"/>
</dbReference>
<dbReference type="InterPro" id="IPR002645">
    <property type="entry name" value="STAS_dom"/>
</dbReference>
<dbReference type="PANTHER" id="PTHR43310:SF1">
    <property type="entry name" value="SULFATE TRANSPORTER YBAR-RELATED"/>
    <property type="match status" value="1"/>
</dbReference>
<feature type="transmembrane region" description="Helical" evidence="5">
    <location>
        <begin position="277"/>
        <end position="297"/>
    </location>
</feature>
<gene>
    <name evidence="7" type="ORF">SAMN04488121_101255</name>
</gene>
<feature type="transmembrane region" description="Helical" evidence="5">
    <location>
        <begin position="182"/>
        <end position="201"/>
    </location>
</feature>
<feature type="transmembrane region" description="Helical" evidence="5">
    <location>
        <begin position="156"/>
        <end position="175"/>
    </location>
</feature>
<feature type="transmembrane region" description="Helical" evidence="5">
    <location>
        <begin position="334"/>
        <end position="352"/>
    </location>
</feature>
<evidence type="ECO:0000256" key="4">
    <source>
        <dbReference type="ARBA" id="ARBA00023136"/>
    </source>
</evidence>
<comment type="subcellular location">
    <subcellularLocation>
        <location evidence="1">Membrane</location>
        <topology evidence="1">Multi-pass membrane protein</topology>
    </subcellularLocation>
</comment>
<dbReference type="Proteomes" id="UP000199045">
    <property type="component" value="Unassembled WGS sequence"/>
</dbReference>
<dbReference type="Pfam" id="PF01740">
    <property type="entry name" value="STAS"/>
    <property type="match status" value="1"/>
</dbReference>
<evidence type="ECO:0000313" key="7">
    <source>
        <dbReference type="EMBL" id="SDE94064.1"/>
    </source>
</evidence>
<dbReference type="InterPro" id="IPR011547">
    <property type="entry name" value="SLC26A/SulP_dom"/>
</dbReference>
<dbReference type="AlphaFoldDB" id="A0A1G7H160"/>
<dbReference type="EMBL" id="FNBN01000001">
    <property type="protein sequence ID" value="SDE94064.1"/>
    <property type="molecule type" value="Genomic_DNA"/>
</dbReference>
<dbReference type="InterPro" id="IPR052706">
    <property type="entry name" value="Membrane-Transporter-like"/>
</dbReference>
<keyword evidence="3 5" id="KW-1133">Transmembrane helix</keyword>
<feature type="transmembrane region" description="Helical" evidence="5">
    <location>
        <begin position="123"/>
        <end position="144"/>
    </location>
</feature>
<dbReference type="PROSITE" id="PS50801">
    <property type="entry name" value="STAS"/>
    <property type="match status" value="1"/>
</dbReference>
<protein>
    <submittedName>
        <fullName evidence="7">Sulfate permease, SulP family</fullName>
    </submittedName>
</protein>
<dbReference type="RefSeq" id="WP_089828420.1">
    <property type="nucleotide sequence ID" value="NZ_FNBN01000001.1"/>
</dbReference>
<proteinExistence type="predicted"/>
<keyword evidence="4 5" id="KW-0472">Membrane</keyword>
<organism evidence="7 8">
    <name type="scientific">Chitinophaga filiformis</name>
    <name type="common">Myxococcus filiformis</name>
    <name type="synonym">Flexibacter filiformis</name>
    <dbReference type="NCBI Taxonomy" id="104663"/>
    <lineage>
        <taxon>Bacteria</taxon>
        <taxon>Pseudomonadati</taxon>
        <taxon>Bacteroidota</taxon>
        <taxon>Chitinophagia</taxon>
        <taxon>Chitinophagales</taxon>
        <taxon>Chitinophagaceae</taxon>
        <taxon>Chitinophaga</taxon>
    </lineage>
</organism>
<dbReference type="CDD" id="cd07042">
    <property type="entry name" value="STAS_SulP_like_sulfate_transporter"/>
    <property type="match status" value="1"/>
</dbReference>
<dbReference type="GO" id="GO:0016020">
    <property type="term" value="C:membrane"/>
    <property type="evidence" value="ECO:0007669"/>
    <property type="project" value="UniProtKB-SubCell"/>
</dbReference>
<dbReference type="OrthoDB" id="9771198at2"/>
<feature type="transmembrane region" description="Helical" evidence="5">
    <location>
        <begin position="234"/>
        <end position="256"/>
    </location>
</feature>
<evidence type="ECO:0000256" key="5">
    <source>
        <dbReference type="SAM" id="Phobius"/>
    </source>
</evidence>
<evidence type="ECO:0000256" key="3">
    <source>
        <dbReference type="ARBA" id="ARBA00022989"/>
    </source>
</evidence>
<accession>A0A1G7H160</accession>
<dbReference type="STRING" id="104663.SAMN04488121_101255"/>
<name>A0A1G7H160_CHIFI</name>
<evidence type="ECO:0000313" key="8">
    <source>
        <dbReference type="Proteomes" id="UP000199045"/>
    </source>
</evidence>
<feature type="domain" description="STAS" evidence="6">
    <location>
        <begin position="403"/>
        <end position="492"/>
    </location>
</feature>
<feature type="transmembrane region" description="Helical" evidence="5">
    <location>
        <begin position="309"/>
        <end position="327"/>
    </location>
</feature>
<dbReference type="PANTHER" id="PTHR43310">
    <property type="entry name" value="SULFATE TRANSPORTER YBAR-RELATED"/>
    <property type="match status" value="1"/>
</dbReference>
<feature type="transmembrane region" description="Helical" evidence="5">
    <location>
        <begin position="37"/>
        <end position="61"/>
    </location>
</feature>
<keyword evidence="2 5" id="KW-0812">Transmembrane</keyword>
<sequence length="512" mass="55023">MKAYLNLFDFSQKVNYKTEVLAGFTVAMTMIPESLSFAILAGLSPLTGLYAAFLMGLITAVLGGRPGMVSGGAGATVVVLIALMQSHGVEYVFAAVALAGLLQIMIGIFRLGKFIRLVPQPVMYGFVNGLAIIIFSAQIAQFRIATVEGSTWLTGSALWIMLGLVALTILIVILFPKITKAVPASLVAIIVVFLIVLGFGIDTKTVKDIASISGGFPPFHIPAVPFNLDMLKIIFPYSLVMAGVGLIESLLTMNVVDEITGTKGRGNKEAIAQGTANVVNGFFTGMGGCAMIAQSFVNLSAGSRARLSGIIAAVTILIIILFGAPIIERVPMAALVGVMIMVAIGTFEWGSIRIINKMPRHDVIVGILVAAITVWLHNLALAVLMGVIISALVFAWESAKRIRARKYTDDQGIKHYEIYGPLFFGSVTAFLEKFDVQNDPSDVIIDFRESRVADMSAIEALNKLTERYHKANKTLHLRHLSEDCRLLLKNAGAVIEVNVMEDPSYKVASGRS</sequence>
<feature type="transmembrane region" description="Helical" evidence="5">
    <location>
        <begin position="91"/>
        <end position="111"/>
    </location>
</feature>
<feature type="transmembrane region" description="Helical" evidence="5">
    <location>
        <begin position="68"/>
        <end position="85"/>
    </location>
</feature>
<dbReference type="InterPro" id="IPR036513">
    <property type="entry name" value="STAS_dom_sf"/>
</dbReference>